<reference evidence="1 2" key="1">
    <citation type="journal article" date="2018" name="Front. Plant Sci.">
        <title>Red Clover (Trifolium pratense) and Zigzag Clover (T. medium) - A Picture of Genomic Similarities and Differences.</title>
        <authorList>
            <person name="Dluhosova J."/>
            <person name="Istvanek J."/>
            <person name="Nedelnik J."/>
            <person name="Repkova J."/>
        </authorList>
    </citation>
    <scope>NUCLEOTIDE SEQUENCE [LARGE SCALE GENOMIC DNA]</scope>
    <source>
        <strain evidence="2">cv. 10/8</strain>
        <tissue evidence="1">Leaf</tissue>
    </source>
</reference>
<organism evidence="1 2">
    <name type="scientific">Trifolium medium</name>
    <dbReference type="NCBI Taxonomy" id="97028"/>
    <lineage>
        <taxon>Eukaryota</taxon>
        <taxon>Viridiplantae</taxon>
        <taxon>Streptophyta</taxon>
        <taxon>Embryophyta</taxon>
        <taxon>Tracheophyta</taxon>
        <taxon>Spermatophyta</taxon>
        <taxon>Magnoliopsida</taxon>
        <taxon>eudicotyledons</taxon>
        <taxon>Gunneridae</taxon>
        <taxon>Pentapetalae</taxon>
        <taxon>rosids</taxon>
        <taxon>fabids</taxon>
        <taxon>Fabales</taxon>
        <taxon>Fabaceae</taxon>
        <taxon>Papilionoideae</taxon>
        <taxon>50 kb inversion clade</taxon>
        <taxon>NPAAA clade</taxon>
        <taxon>Hologalegina</taxon>
        <taxon>IRL clade</taxon>
        <taxon>Trifolieae</taxon>
        <taxon>Trifolium</taxon>
    </lineage>
</organism>
<sequence>MITAADVYVGHPYVLT</sequence>
<dbReference type="EMBL" id="LXQA011145690">
    <property type="protein sequence ID" value="MCI86613.1"/>
    <property type="molecule type" value="Genomic_DNA"/>
</dbReference>
<dbReference type="Proteomes" id="UP000265520">
    <property type="component" value="Unassembled WGS sequence"/>
</dbReference>
<feature type="non-terminal residue" evidence="1">
    <location>
        <position position="16"/>
    </location>
</feature>
<protein>
    <submittedName>
        <fullName evidence="1">Uncharacterized protein</fullName>
    </submittedName>
</protein>
<evidence type="ECO:0000313" key="2">
    <source>
        <dbReference type="Proteomes" id="UP000265520"/>
    </source>
</evidence>
<comment type="caution">
    <text evidence="1">The sequence shown here is derived from an EMBL/GenBank/DDBJ whole genome shotgun (WGS) entry which is preliminary data.</text>
</comment>
<dbReference type="AlphaFoldDB" id="A0A392VGM0"/>
<proteinExistence type="predicted"/>
<keyword evidence="2" id="KW-1185">Reference proteome</keyword>
<accession>A0A392VGM0</accession>
<evidence type="ECO:0000313" key="1">
    <source>
        <dbReference type="EMBL" id="MCI86613.1"/>
    </source>
</evidence>
<name>A0A392VGM0_9FABA</name>